<dbReference type="RefSeq" id="WP_126640989.1">
    <property type="nucleotide sequence ID" value="NZ_BIFH01000031.1"/>
</dbReference>
<dbReference type="EMBL" id="BIFH01000031">
    <property type="protein sequence ID" value="GCD99157.1"/>
    <property type="molecule type" value="Genomic_DNA"/>
</dbReference>
<keyword evidence="4" id="KW-1185">Reference proteome</keyword>
<accession>A0A401YX07</accession>
<dbReference type="InterPro" id="IPR045079">
    <property type="entry name" value="Oxoprolinase-like"/>
</dbReference>
<comment type="caution">
    <text evidence="3">The sequence shown here is derived from an EMBL/GenBank/DDBJ whole genome shotgun (WGS) entry which is preliminary data.</text>
</comment>
<gene>
    <name evidence="3" type="ORF">EHYA_06870</name>
</gene>
<dbReference type="GO" id="GO:0016787">
    <property type="term" value="F:hydrolase activity"/>
    <property type="evidence" value="ECO:0007669"/>
    <property type="project" value="InterPro"/>
</dbReference>
<dbReference type="InterPro" id="IPR002821">
    <property type="entry name" value="Hydantoinase_A"/>
</dbReference>
<evidence type="ECO:0000259" key="1">
    <source>
        <dbReference type="Pfam" id="PF01968"/>
    </source>
</evidence>
<organism evidence="3 4">
    <name type="scientific">Embleya hyalina</name>
    <dbReference type="NCBI Taxonomy" id="516124"/>
    <lineage>
        <taxon>Bacteria</taxon>
        <taxon>Bacillati</taxon>
        <taxon>Actinomycetota</taxon>
        <taxon>Actinomycetes</taxon>
        <taxon>Kitasatosporales</taxon>
        <taxon>Streptomycetaceae</taxon>
        <taxon>Embleya</taxon>
    </lineage>
</organism>
<dbReference type="OrthoDB" id="9768323at2"/>
<name>A0A401YX07_9ACTN</name>
<sequence>MTTKPNLRIGIDVGGTNTDAVVVDSSGTVRARHKAPTTPAVFDGVRAALEAVLSAVDGSAIGQVMLGTTHPLNAIIRRSGLGRVGVLRIGAPATLSVPPLAGWPNDLVAALRGPAAIVRGGHEYSGVECGPLDEAAILDFAKQCEGAVDAIAVTAMSSPINPAHERRAAELLREVLGRDIAVTESRDVGGIGLLERENSAILNSALVGVGRHVVESLLQALAHHEMTPDVYLTQNDGTLLTVEEAIRRPVLTIGSGPTNSMRGAAYLTGLTDAVVMDVGGTSTDVGLLVNGFPRESALAVEIGGVRTNYRMPDLIAVGLGGGTIVTDENGMRIGPDSVGYRLAGEAIVFGGSTLTLSDVSVAAGRSTIGEREYLSRLDRGLVRRALESIDGRFAALADRIKASRGPQPLVAVGGGAHLVPDRIEGIDMVHRHEHADVANAIGAAIAEASGSVDRTFSYDEGGRAYCLEQARELAVEQAVRAGADPVRVRITALTEVPMSYMPGTSVRVQAKAVGPLLPPSRDAGHG</sequence>
<dbReference type="PANTHER" id="PTHR11365:SF10">
    <property type="entry name" value="HYDANTOINASE_OXOPROLINASE"/>
    <property type="match status" value="1"/>
</dbReference>
<dbReference type="Gene3D" id="3.30.420.40">
    <property type="match status" value="1"/>
</dbReference>
<reference evidence="3 4" key="1">
    <citation type="submission" date="2018-12" db="EMBL/GenBank/DDBJ databases">
        <title>Draft genome sequence of Embleya hyalina NBRC 13850T.</title>
        <authorList>
            <person name="Komaki H."/>
            <person name="Hosoyama A."/>
            <person name="Kimura A."/>
            <person name="Ichikawa N."/>
            <person name="Tamura T."/>
        </authorList>
    </citation>
    <scope>NUCLEOTIDE SEQUENCE [LARGE SCALE GENOMIC DNA]</scope>
    <source>
        <strain evidence="3 4">NBRC 13850</strain>
    </source>
</reference>
<feature type="domain" description="Hydantoinase/oxoprolinase N-terminal" evidence="2">
    <location>
        <begin position="8"/>
        <end position="175"/>
    </location>
</feature>
<dbReference type="PANTHER" id="PTHR11365">
    <property type="entry name" value="5-OXOPROLINASE RELATED"/>
    <property type="match status" value="1"/>
</dbReference>
<dbReference type="SUPFAM" id="SSF53067">
    <property type="entry name" value="Actin-like ATPase domain"/>
    <property type="match status" value="1"/>
</dbReference>
<dbReference type="Pfam" id="PF01968">
    <property type="entry name" value="Hydantoinase_A"/>
    <property type="match status" value="1"/>
</dbReference>
<dbReference type="AlphaFoldDB" id="A0A401YX07"/>
<dbReference type="InterPro" id="IPR008040">
    <property type="entry name" value="Hydant_A_N"/>
</dbReference>
<feature type="domain" description="Hydantoinase A/oxoprolinase" evidence="1">
    <location>
        <begin position="196"/>
        <end position="400"/>
    </location>
</feature>
<evidence type="ECO:0000313" key="4">
    <source>
        <dbReference type="Proteomes" id="UP000286931"/>
    </source>
</evidence>
<evidence type="ECO:0000313" key="3">
    <source>
        <dbReference type="EMBL" id="GCD99157.1"/>
    </source>
</evidence>
<dbReference type="Proteomes" id="UP000286931">
    <property type="component" value="Unassembled WGS sequence"/>
</dbReference>
<dbReference type="InterPro" id="IPR043129">
    <property type="entry name" value="ATPase_NBD"/>
</dbReference>
<dbReference type="Pfam" id="PF05378">
    <property type="entry name" value="Hydant_A_N"/>
    <property type="match status" value="1"/>
</dbReference>
<evidence type="ECO:0000259" key="2">
    <source>
        <dbReference type="Pfam" id="PF05378"/>
    </source>
</evidence>
<protein>
    <submittedName>
        <fullName evidence="3">Methylhydantoinase</fullName>
    </submittedName>
</protein>
<proteinExistence type="predicted"/>